<feature type="domain" description="Reverse transcriptase" evidence="1">
    <location>
        <begin position="1"/>
        <end position="231"/>
    </location>
</feature>
<name>A0AAV2GN65_9ROSI</name>
<evidence type="ECO:0000313" key="3">
    <source>
        <dbReference type="Proteomes" id="UP001497516"/>
    </source>
</evidence>
<dbReference type="AlphaFoldDB" id="A0AAV2GN65"/>
<keyword evidence="3" id="KW-1185">Reference proteome</keyword>
<dbReference type="PANTHER" id="PTHR33116">
    <property type="entry name" value="REVERSE TRANSCRIPTASE ZINC-BINDING DOMAIN-CONTAINING PROTEIN-RELATED-RELATED"/>
    <property type="match status" value="1"/>
</dbReference>
<accession>A0AAV2GN65</accession>
<dbReference type="PROSITE" id="PS50878">
    <property type="entry name" value="RT_POL"/>
    <property type="match status" value="1"/>
</dbReference>
<dbReference type="CDD" id="cd01650">
    <property type="entry name" value="RT_nLTR_like"/>
    <property type="match status" value="1"/>
</dbReference>
<sequence length="693" mass="78661">MKRLSSVLPKLVTHNQHASVRGRHISEATLIANELVDNRRKCKKPGLMFKQDIEKAFDNVSWECMFGVMERLGFPNKWQQWIKGDLCSPMTSVLVNGEAYGYFRASKGVRQGDPLSPGLFVLVMDVLSFMISKLRGVNGISGFFMDENSGRGEVTHLLFADDSLIFCDASADQVPNLLATLVCLQSVTGLKINLDKSMMFTVGDVPEPSFLAAIFGCNWSSEPTKYLGLPLGDRPNSISIWNPVISKYHNRLQGWRSRFLSLGARIVLNQSILNSLSVYHFSLLKAPKTVLNTMEKIQRKFLWCGEQQESKFHLIRWDTCKASKQRGGLGVVDLESFNMALLGKWLWKYATERDSWWRQLIGVKYASTVSEWKTKKSVEGFSSSVWANISKVGELFWQGASIEPGSGSAVSLWHDVWIPGVLLDSSFPRAAAAAAHPDASLLDSFSRSGDDLVCEISFSMSLRGGAEFERVGCIEKVIANSHRITNSPSRMVWNPNADCMFSVRSFYRFLVDGKFDGNENFKYKSIWKSMIPTKICGFLWLVWHKKILNLDNLKKRGMQLASRCVLCYKNEESINHIMVECPYTRRVWDEVLRNITCPDLSSGDITSIIDHYGPNIEGVEVWFAACVIHAICWFVWKERNQRIFQESCCPPFTVIRKITRNIVHWMVAHKKIDEQQGARFIQDRFRSWGATVG</sequence>
<dbReference type="InterPro" id="IPR000477">
    <property type="entry name" value="RT_dom"/>
</dbReference>
<evidence type="ECO:0000313" key="2">
    <source>
        <dbReference type="EMBL" id="CAL1412196.1"/>
    </source>
</evidence>
<reference evidence="2 3" key="1">
    <citation type="submission" date="2024-04" db="EMBL/GenBank/DDBJ databases">
        <authorList>
            <person name="Fracassetti M."/>
        </authorList>
    </citation>
    <scope>NUCLEOTIDE SEQUENCE [LARGE SCALE GENOMIC DNA]</scope>
</reference>
<protein>
    <recommendedName>
        <fullName evidence="1">Reverse transcriptase domain-containing protein</fullName>
    </recommendedName>
</protein>
<dbReference type="InterPro" id="IPR043502">
    <property type="entry name" value="DNA/RNA_pol_sf"/>
</dbReference>
<organism evidence="2 3">
    <name type="scientific">Linum trigynum</name>
    <dbReference type="NCBI Taxonomy" id="586398"/>
    <lineage>
        <taxon>Eukaryota</taxon>
        <taxon>Viridiplantae</taxon>
        <taxon>Streptophyta</taxon>
        <taxon>Embryophyta</taxon>
        <taxon>Tracheophyta</taxon>
        <taxon>Spermatophyta</taxon>
        <taxon>Magnoliopsida</taxon>
        <taxon>eudicotyledons</taxon>
        <taxon>Gunneridae</taxon>
        <taxon>Pentapetalae</taxon>
        <taxon>rosids</taxon>
        <taxon>fabids</taxon>
        <taxon>Malpighiales</taxon>
        <taxon>Linaceae</taxon>
        <taxon>Linum</taxon>
    </lineage>
</organism>
<dbReference type="Pfam" id="PF00078">
    <property type="entry name" value="RVT_1"/>
    <property type="match status" value="1"/>
</dbReference>
<dbReference type="PANTHER" id="PTHR33116:SF78">
    <property type="entry name" value="OS12G0587133 PROTEIN"/>
    <property type="match status" value="1"/>
</dbReference>
<dbReference type="Proteomes" id="UP001497516">
    <property type="component" value="Chromosome 9"/>
</dbReference>
<dbReference type="InterPro" id="IPR026960">
    <property type="entry name" value="RVT-Znf"/>
</dbReference>
<evidence type="ECO:0000259" key="1">
    <source>
        <dbReference type="PROSITE" id="PS50878"/>
    </source>
</evidence>
<dbReference type="SUPFAM" id="SSF56672">
    <property type="entry name" value="DNA/RNA polymerases"/>
    <property type="match status" value="1"/>
</dbReference>
<gene>
    <name evidence="2" type="ORF">LTRI10_LOCUS51505</name>
</gene>
<dbReference type="EMBL" id="OZ034822">
    <property type="protein sequence ID" value="CAL1412196.1"/>
    <property type="molecule type" value="Genomic_DNA"/>
</dbReference>
<dbReference type="Pfam" id="PF13966">
    <property type="entry name" value="zf-RVT"/>
    <property type="match status" value="1"/>
</dbReference>
<proteinExistence type="predicted"/>